<dbReference type="PANTHER" id="PTHR14191:SF6">
    <property type="entry name" value="NA(+)_H(+) EXCHANGE REGULATORY COFACTOR NHE-RF3-RELATED"/>
    <property type="match status" value="1"/>
</dbReference>
<dbReference type="GO" id="GO:0072659">
    <property type="term" value="P:protein localization to plasma membrane"/>
    <property type="evidence" value="ECO:0007669"/>
    <property type="project" value="TreeGrafter"/>
</dbReference>
<reference evidence="6" key="1">
    <citation type="submission" date="2013-10" db="EMBL/GenBank/DDBJ databases">
        <authorList>
            <person name="Schartl M."/>
            <person name="Warren W."/>
        </authorList>
    </citation>
    <scope>NUCLEOTIDE SEQUENCE [LARGE SCALE GENOMIC DNA]</scope>
    <source>
        <strain evidence="6">female</strain>
    </source>
</reference>
<proteinExistence type="inferred from homology"/>
<comment type="similarity">
    <text evidence="2">Belongs to the NHER family.</text>
</comment>
<dbReference type="GO" id="GO:0043495">
    <property type="term" value="F:protein-membrane adaptor activity"/>
    <property type="evidence" value="ECO:0007669"/>
    <property type="project" value="TreeGrafter"/>
</dbReference>
<dbReference type="InterPro" id="IPR051067">
    <property type="entry name" value="NHER"/>
</dbReference>
<dbReference type="PANTHER" id="PTHR14191">
    <property type="entry name" value="PDZ DOMAIN CONTAINING PROTEIN"/>
    <property type="match status" value="1"/>
</dbReference>
<dbReference type="GeneTree" id="ENSGT00950000182849"/>
<reference evidence="5" key="2">
    <citation type="submission" date="2025-08" db="UniProtKB">
        <authorList>
            <consortium name="Ensembl"/>
        </authorList>
    </citation>
    <scope>IDENTIFICATION</scope>
</reference>
<dbReference type="GO" id="GO:0005102">
    <property type="term" value="F:signaling receptor binding"/>
    <property type="evidence" value="ECO:0007669"/>
    <property type="project" value="TreeGrafter"/>
</dbReference>
<dbReference type="Proteomes" id="UP000028760">
    <property type="component" value="Unassembled WGS sequence"/>
</dbReference>
<feature type="domain" description="PDZ" evidence="4">
    <location>
        <begin position="8"/>
        <end position="90"/>
    </location>
</feature>
<dbReference type="OMA" id="ISPCLYY"/>
<feature type="domain" description="PDZ" evidence="4">
    <location>
        <begin position="366"/>
        <end position="446"/>
    </location>
</feature>
<dbReference type="Gene3D" id="2.30.42.10">
    <property type="match status" value="4"/>
</dbReference>
<reference evidence="5" key="3">
    <citation type="submission" date="2025-09" db="UniProtKB">
        <authorList>
            <consortium name="Ensembl"/>
        </authorList>
    </citation>
    <scope>IDENTIFICATION</scope>
</reference>
<dbReference type="Pfam" id="PF00595">
    <property type="entry name" value="PDZ"/>
    <property type="match status" value="4"/>
</dbReference>
<organism evidence="5 6">
    <name type="scientific">Poecilia formosa</name>
    <name type="common">Amazon molly</name>
    <name type="synonym">Limia formosa</name>
    <dbReference type="NCBI Taxonomy" id="48698"/>
    <lineage>
        <taxon>Eukaryota</taxon>
        <taxon>Metazoa</taxon>
        <taxon>Chordata</taxon>
        <taxon>Craniata</taxon>
        <taxon>Vertebrata</taxon>
        <taxon>Euteleostomi</taxon>
        <taxon>Actinopterygii</taxon>
        <taxon>Neopterygii</taxon>
        <taxon>Teleostei</taxon>
        <taxon>Neoteleostei</taxon>
        <taxon>Acanthomorphata</taxon>
        <taxon>Ovalentaria</taxon>
        <taxon>Atherinomorphae</taxon>
        <taxon>Cyprinodontiformes</taxon>
        <taxon>Poeciliidae</taxon>
        <taxon>Poeciliinae</taxon>
        <taxon>Poecilia</taxon>
    </lineage>
</organism>
<dbReference type="SMART" id="SM00228">
    <property type="entry name" value="PDZ"/>
    <property type="match status" value="4"/>
</dbReference>
<dbReference type="SUPFAM" id="SSF50156">
    <property type="entry name" value="PDZ domain-like"/>
    <property type="match status" value="4"/>
</dbReference>
<feature type="region of interest" description="Disordered" evidence="3">
    <location>
        <begin position="464"/>
        <end position="523"/>
    </location>
</feature>
<dbReference type="GO" id="GO:0016324">
    <property type="term" value="C:apical plasma membrane"/>
    <property type="evidence" value="ECO:0007669"/>
    <property type="project" value="TreeGrafter"/>
</dbReference>
<dbReference type="Ensembl" id="ENSPFOT00000010811.2">
    <property type="protein sequence ID" value="ENSPFOP00000010795.2"/>
    <property type="gene ID" value="ENSPFOG00000010781.2"/>
</dbReference>
<name>A0A087XYE2_POEFO</name>
<dbReference type="CDD" id="cd06768">
    <property type="entry name" value="PDZ_NHERF-like"/>
    <property type="match status" value="4"/>
</dbReference>
<feature type="compositionally biased region" description="Basic and acidic residues" evidence="3">
    <location>
        <begin position="472"/>
        <end position="488"/>
    </location>
</feature>
<dbReference type="EMBL" id="AYCK01006138">
    <property type="status" value="NOT_ANNOTATED_CDS"/>
    <property type="molecule type" value="Genomic_DNA"/>
</dbReference>
<keyword evidence="6" id="KW-1185">Reference proteome</keyword>
<evidence type="ECO:0000313" key="6">
    <source>
        <dbReference type="Proteomes" id="UP000028760"/>
    </source>
</evidence>
<evidence type="ECO:0000256" key="2">
    <source>
        <dbReference type="ARBA" id="ARBA00038110"/>
    </source>
</evidence>
<dbReference type="AlphaFoldDB" id="A0A087XYE2"/>
<keyword evidence="1" id="KW-0677">Repeat</keyword>
<evidence type="ECO:0000313" key="5">
    <source>
        <dbReference type="Ensembl" id="ENSPFOP00000010795.2"/>
    </source>
</evidence>
<evidence type="ECO:0000256" key="1">
    <source>
        <dbReference type="ARBA" id="ARBA00022737"/>
    </source>
</evidence>
<dbReference type="PROSITE" id="PS50106">
    <property type="entry name" value="PDZ"/>
    <property type="match status" value="4"/>
</dbReference>
<sequence>MTTYKPRVISLTKTPGQTFGFYLRVEQNEEGHLIRCLEMGGPAELAGMKDGDRILRVNGTFVDELSHSEQVVELVRDGGASVSFHILDESSYKKAKALGVKLSDPQLTPVANGATKEPPKLKLCYLVKTSSGYGFSLRSVRGEPGLFMTQVDSGRVAYNAGVRNEDRLLEVNGENIESYTHDEVVEKIKLGGKSVMFLLVDKETDSFYRNKKNKIGSWLATVKFLPLQPRFINLTKGSNGYGFLLKEDPGQGGHFIGEVDKGSPADKAGLRKMDRVVAVNGTDVDKCSHKQVVDWIRLCDNTCSFLVVDKDTDQMYKQGKVSPMLFWEEMKGSNSPPSYTEALSLPAPAQTSMAGRDKTEELRPKLCRMEKTSAGYGFHLNGIEGVLGQYITEVVKGGAADKAGMENDDVVIEVNGENVEQSTHAEVVNIIRRSGNTLEMLVARQDVYKQLKATGVKTTPLLLGETFKGKTRTAESPKPNREEEKQQQEEEDEARPETPPQQERQRTPSVSSSLSEDGIDERL</sequence>
<evidence type="ECO:0000259" key="4">
    <source>
        <dbReference type="PROSITE" id="PS50106"/>
    </source>
</evidence>
<feature type="domain" description="PDZ" evidence="4">
    <location>
        <begin position="231"/>
        <end position="311"/>
    </location>
</feature>
<dbReference type="InterPro" id="IPR001478">
    <property type="entry name" value="PDZ"/>
</dbReference>
<evidence type="ECO:0000256" key="3">
    <source>
        <dbReference type="SAM" id="MobiDB-lite"/>
    </source>
</evidence>
<protein>
    <submittedName>
        <fullName evidence="5">PDZ domain containing 1</fullName>
    </submittedName>
</protein>
<feature type="domain" description="PDZ" evidence="4">
    <location>
        <begin position="123"/>
        <end position="203"/>
    </location>
</feature>
<dbReference type="STRING" id="48698.ENSPFOP00000010795"/>
<dbReference type="eggNOG" id="KOG3528">
    <property type="taxonomic scope" value="Eukaryota"/>
</dbReference>
<dbReference type="InterPro" id="IPR036034">
    <property type="entry name" value="PDZ_sf"/>
</dbReference>
<accession>A0A087XYE2</accession>